<dbReference type="EMBL" id="CP007536">
    <property type="protein sequence ID" value="AIC16496.1"/>
    <property type="molecule type" value="Genomic_DNA"/>
</dbReference>
<dbReference type="Gene3D" id="2.30.30.60">
    <property type="match status" value="1"/>
</dbReference>
<reference evidence="1 2" key="1">
    <citation type="journal article" date="2014" name="Int. J. Syst. Evol. Microbiol.">
        <title>Nitrososphaera viennensis gen. nov., sp. nov., an aerobic and mesophilic, ammonia-oxidizing archaeon from soil and a member of the archaeal phylum Thaumarchaeota.</title>
        <authorList>
            <person name="Stieglmeier M."/>
            <person name="Klingl A."/>
            <person name="Alves R.J."/>
            <person name="Rittmann S.K."/>
            <person name="Melcher M."/>
            <person name="Leisch N."/>
            <person name="Schleper C."/>
        </authorList>
    </citation>
    <scope>NUCLEOTIDE SEQUENCE [LARGE SCALE GENOMIC DNA]</scope>
    <source>
        <strain evidence="1">EN76</strain>
    </source>
</reference>
<dbReference type="Proteomes" id="UP000027093">
    <property type="component" value="Chromosome"/>
</dbReference>
<name>A0A060HSQ9_9ARCH</name>
<dbReference type="HOGENOM" id="CLU_1217619_0_0_2"/>
<keyword evidence="2" id="KW-1185">Reference proteome</keyword>
<evidence type="ECO:0000313" key="2">
    <source>
        <dbReference type="Proteomes" id="UP000027093"/>
    </source>
</evidence>
<sequence length="236" mass="25719">MLKHMSGEILDYWPIFSILFSSMGISFVFKDYIADLLATVVIKKTKDIKPGTRIKVTGAGLGTTKGDVMDIGILRTTVMEVGDGERLPSVRTGRLIKVPNYMLINNPVMIYGDTIIDEAVAYVPRPYPDTQLLIDSMKDAIVGNGHGLIEVGLYQKDDRLIIHGVFEVKTSEMGDERSKILKDFLIKSRQISPVAEAPKVGTQVAEAGTMQEAAKPAAAAAAEKVVIPLANAERDD</sequence>
<proteinExistence type="predicted"/>
<protein>
    <submittedName>
        <fullName evidence="1">Putative small-conductance mechanosensitive ion channel</fullName>
    </submittedName>
</protein>
<accession>A0A060HSQ9</accession>
<dbReference type="STRING" id="926571.NVIE_022350"/>
<organism evidence="1 2">
    <name type="scientific">Nitrososphaera viennensis EN76</name>
    <dbReference type="NCBI Taxonomy" id="926571"/>
    <lineage>
        <taxon>Archaea</taxon>
        <taxon>Nitrososphaerota</taxon>
        <taxon>Nitrososphaeria</taxon>
        <taxon>Nitrososphaerales</taxon>
        <taxon>Nitrososphaeraceae</taxon>
        <taxon>Nitrososphaera</taxon>
    </lineage>
</organism>
<gene>
    <name evidence="1" type="ORF">NVIE_022350</name>
</gene>
<dbReference type="InterPro" id="IPR023408">
    <property type="entry name" value="MscS_beta-dom_sf"/>
</dbReference>
<dbReference type="KEGG" id="nvn:NVIE_022350"/>
<dbReference type="AlphaFoldDB" id="A0A060HSQ9"/>
<evidence type="ECO:0000313" key="1">
    <source>
        <dbReference type="EMBL" id="AIC16496.1"/>
    </source>
</evidence>